<dbReference type="RefSeq" id="WP_378970279.1">
    <property type="nucleotide sequence ID" value="NZ_JBHTBJ010000013.1"/>
</dbReference>
<dbReference type="EMBL" id="JBHTBJ010000013">
    <property type="protein sequence ID" value="MFC7276234.1"/>
    <property type="molecule type" value="Genomic_DNA"/>
</dbReference>
<proteinExistence type="predicted"/>
<dbReference type="Pfam" id="PF25209">
    <property type="entry name" value="Phage_capsid_4"/>
    <property type="match status" value="1"/>
</dbReference>
<sequence length="309" mass="33370">MPTTYPAAAPTISGDNVTISRFLNNPTFLSRVLRTFRDLRFVSDQILTQRFRSNGGAVLYEQSEAFVSDRTVEAVSPGSEYPFASLPTGTAAIAAIVKWGQKHRLTDEEIARSVYGGEAVSRSMQKVVNSIIRQVDGITMSAVQSAAADTATAGSWDNATAANRKPLEDVLLGVQRIEDRNQGFRPDTLVVSPKGYTYLMLNDGIAQLRKRESSDNPVYTGMIETIAGLTVLKTPSLTTTALVLDSQQLGGMADETDGSPGYSVADLAVQIKAIRQDDLDAWDLQGRRKTVPVIRETGAVEEITGVVAP</sequence>
<reference evidence="2" key="1">
    <citation type="journal article" date="2019" name="Int. J. Syst. Evol. Microbiol.">
        <title>The Global Catalogue of Microorganisms (GCM) 10K type strain sequencing project: providing services to taxonomists for standard genome sequencing and annotation.</title>
        <authorList>
            <consortium name="The Broad Institute Genomics Platform"/>
            <consortium name="The Broad Institute Genome Sequencing Center for Infectious Disease"/>
            <person name="Wu L."/>
            <person name="Ma J."/>
        </authorList>
    </citation>
    <scope>NUCLEOTIDE SEQUENCE [LARGE SCALE GENOMIC DNA]</scope>
    <source>
        <strain evidence="2">XZYJT-10</strain>
    </source>
</reference>
<keyword evidence="2" id="KW-1185">Reference proteome</keyword>
<dbReference type="Proteomes" id="UP001596548">
    <property type="component" value="Unassembled WGS sequence"/>
</dbReference>
<name>A0ABW2HSS6_9ACTN</name>
<protein>
    <recommendedName>
        <fullName evidence="3">Major capsid protein</fullName>
    </recommendedName>
</protein>
<gene>
    <name evidence="1" type="ORF">ACFQS1_19755</name>
</gene>
<accession>A0ABW2HSS6</accession>
<organism evidence="1 2">
    <name type="scientific">Paractinoplanes rhizophilus</name>
    <dbReference type="NCBI Taxonomy" id="1416877"/>
    <lineage>
        <taxon>Bacteria</taxon>
        <taxon>Bacillati</taxon>
        <taxon>Actinomycetota</taxon>
        <taxon>Actinomycetes</taxon>
        <taxon>Micromonosporales</taxon>
        <taxon>Micromonosporaceae</taxon>
        <taxon>Paractinoplanes</taxon>
    </lineage>
</organism>
<evidence type="ECO:0000313" key="2">
    <source>
        <dbReference type="Proteomes" id="UP001596548"/>
    </source>
</evidence>
<evidence type="ECO:0008006" key="3">
    <source>
        <dbReference type="Google" id="ProtNLM"/>
    </source>
</evidence>
<dbReference type="Gene3D" id="3.90.1690.10">
    <property type="entry name" value="phage-related protein like domain"/>
    <property type="match status" value="1"/>
</dbReference>
<dbReference type="InterPro" id="IPR053738">
    <property type="entry name" value="Lambda_capsid_assembly"/>
</dbReference>
<comment type="caution">
    <text evidence="1">The sequence shown here is derived from an EMBL/GenBank/DDBJ whole genome shotgun (WGS) entry which is preliminary data.</text>
</comment>
<evidence type="ECO:0000313" key="1">
    <source>
        <dbReference type="EMBL" id="MFC7276234.1"/>
    </source>
</evidence>